<dbReference type="RefSeq" id="WP_092603570.1">
    <property type="nucleotide sequence ID" value="NZ_FNJR01000011.1"/>
</dbReference>
<dbReference type="EMBL" id="FNJR01000011">
    <property type="protein sequence ID" value="SDP88061.1"/>
    <property type="molecule type" value="Genomic_DNA"/>
</dbReference>
<keyword evidence="1" id="KW-1133">Transmembrane helix</keyword>
<evidence type="ECO:0000313" key="3">
    <source>
        <dbReference type="Proteomes" id="UP000199497"/>
    </source>
</evidence>
<keyword evidence="1" id="KW-0812">Transmembrane</keyword>
<dbReference type="STRING" id="405564.SAMN04487905_111161"/>
<keyword evidence="1" id="KW-0472">Membrane</keyword>
<keyword evidence="3" id="KW-1185">Reference proteome</keyword>
<organism evidence="2 3">
    <name type="scientific">Actinopolyspora xinjiangensis</name>
    <dbReference type="NCBI Taxonomy" id="405564"/>
    <lineage>
        <taxon>Bacteria</taxon>
        <taxon>Bacillati</taxon>
        <taxon>Actinomycetota</taxon>
        <taxon>Actinomycetes</taxon>
        <taxon>Actinopolysporales</taxon>
        <taxon>Actinopolysporaceae</taxon>
        <taxon>Actinopolyspora</taxon>
    </lineage>
</organism>
<protein>
    <submittedName>
        <fullName evidence="2">Uncharacterized protein</fullName>
    </submittedName>
</protein>
<evidence type="ECO:0000313" key="2">
    <source>
        <dbReference type="EMBL" id="SDP88061.1"/>
    </source>
</evidence>
<gene>
    <name evidence="2" type="ORF">SAMN04487905_111161</name>
</gene>
<dbReference type="AlphaFoldDB" id="A0A1H0WBZ7"/>
<reference evidence="3" key="1">
    <citation type="submission" date="2016-10" db="EMBL/GenBank/DDBJ databases">
        <authorList>
            <person name="Varghese N."/>
            <person name="Submissions S."/>
        </authorList>
    </citation>
    <scope>NUCLEOTIDE SEQUENCE [LARGE SCALE GENOMIC DNA]</scope>
    <source>
        <strain evidence="3">DSM 46732</strain>
    </source>
</reference>
<sequence length="71" mass="7142">MAKQSPMPMPMPGGGGKLGKIIGVLAALAVLTLVVKQPVQAAQIVNSGFSALGAVVDGFAAFFMRVAQGTQ</sequence>
<feature type="transmembrane region" description="Helical" evidence="1">
    <location>
        <begin position="51"/>
        <end position="67"/>
    </location>
</feature>
<dbReference type="Proteomes" id="UP000199497">
    <property type="component" value="Unassembled WGS sequence"/>
</dbReference>
<proteinExistence type="predicted"/>
<dbReference type="OrthoDB" id="9948170at2"/>
<accession>A0A1H0WBZ7</accession>
<name>A0A1H0WBZ7_9ACTN</name>
<evidence type="ECO:0000256" key="1">
    <source>
        <dbReference type="SAM" id="Phobius"/>
    </source>
</evidence>